<dbReference type="InterPro" id="IPR036249">
    <property type="entry name" value="Thioredoxin-like_sf"/>
</dbReference>
<dbReference type="PANTHER" id="PTHR36417:SF2">
    <property type="entry name" value="SELENOPROTEIN DOMAIN PROTEIN (AFU_ORTHOLOGUE AFUA_1G05220)"/>
    <property type="match status" value="1"/>
</dbReference>
<dbReference type="NCBIfam" id="TIGR02174">
    <property type="entry name" value="CXXU_selWTH"/>
    <property type="match status" value="1"/>
</dbReference>
<reference evidence="3" key="1">
    <citation type="submission" date="2021-02" db="EMBL/GenBank/DDBJ databases">
        <authorList>
            <person name="Dougan E. K."/>
            <person name="Rhodes N."/>
            <person name="Thang M."/>
            <person name="Chan C."/>
        </authorList>
    </citation>
    <scope>NUCLEOTIDE SEQUENCE</scope>
</reference>
<evidence type="ECO:0000256" key="1">
    <source>
        <dbReference type="ARBA" id="ARBA00023284"/>
    </source>
</evidence>
<dbReference type="PANTHER" id="PTHR36417">
    <property type="entry name" value="SELENOPROTEIN DOMAIN PROTEIN (AFU_ORTHOLOGUE AFUA_1G05220)"/>
    <property type="match status" value="1"/>
</dbReference>
<feature type="compositionally biased region" description="Basic and acidic residues" evidence="2">
    <location>
        <begin position="90"/>
        <end position="103"/>
    </location>
</feature>
<dbReference type="InterPro" id="IPR011893">
    <property type="entry name" value="Selenoprotein_Rdx-typ"/>
</dbReference>
<comment type="caution">
    <text evidence="3">The sequence shown here is derived from an EMBL/GenBank/DDBJ whole genome shotgun (WGS) entry which is preliminary data.</text>
</comment>
<dbReference type="Gene3D" id="3.40.30.10">
    <property type="entry name" value="Glutaredoxin"/>
    <property type="match status" value="1"/>
</dbReference>
<proteinExistence type="predicted"/>
<keyword evidence="1" id="KW-0676">Redox-active center</keyword>
<dbReference type="SUPFAM" id="SSF52833">
    <property type="entry name" value="Thioredoxin-like"/>
    <property type="match status" value="1"/>
</dbReference>
<evidence type="ECO:0000313" key="4">
    <source>
        <dbReference type="Proteomes" id="UP000626109"/>
    </source>
</evidence>
<feature type="region of interest" description="Disordered" evidence="2">
    <location>
        <begin position="84"/>
        <end position="123"/>
    </location>
</feature>
<dbReference type="AlphaFoldDB" id="A0A813K3T3"/>
<gene>
    <name evidence="3" type="ORF">PGLA2088_LOCUS28314</name>
</gene>
<accession>A0A813K3T3</accession>
<organism evidence="3 4">
    <name type="scientific">Polarella glacialis</name>
    <name type="common">Dinoflagellate</name>
    <dbReference type="NCBI Taxonomy" id="89957"/>
    <lineage>
        <taxon>Eukaryota</taxon>
        <taxon>Sar</taxon>
        <taxon>Alveolata</taxon>
        <taxon>Dinophyceae</taxon>
        <taxon>Suessiales</taxon>
        <taxon>Suessiaceae</taxon>
        <taxon>Polarella</taxon>
    </lineage>
</organism>
<evidence type="ECO:0000256" key="2">
    <source>
        <dbReference type="SAM" id="MobiDB-lite"/>
    </source>
</evidence>
<dbReference type="Proteomes" id="UP000626109">
    <property type="component" value="Unassembled WGS sequence"/>
</dbReference>
<dbReference type="Pfam" id="PF10262">
    <property type="entry name" value="Rdx"/>
    <property type="match status" value="1"/>
</dbReference>
<dbReference type="EMBL" id="CAJNNW010027821">
    <property type="protein sequence ID" value="CAE8693253.1"/>
    <property type="molecule type" value="Genomic_DNA"/>
</dbReference>
<feature type="compositionally biased region" description="Basic and acidic residues" evidence="2">
    <location>
        <begin position="112"/>
        <end position="123"/>
    </location>
</feature>
<name>A0A813K3T3_POLGL</name>
<evidence type="ECO:0008006" key="5">
    <source>
        <dbReference type="Google" id="ProtNLM"/>
    </source>
</evidence>
<sequence>MPGFIKIEYCVKCKWMLRAAWLAQELLSTFERDEVIAEVALVPSLNVSGVFEVTCDGHNLWSRKTEGKFPEAKDIKQRVRDLLAPAKGLGHSDKGSVRSRQEETEAAPPDDVEQHQKKQKIEQ</sequence>
<protein>
    <recommendedName>
        <fullName evidence="5">Selenoprotein W</fullName>
    </recommendedName>
</protein>
<evidence type="ECO:0000313" key="3">
    <source>
        <dbReference type="EMBL" id="CAE8693253.1"/>
    </source>
</evidence>